<protein>
    <submittedName>
        <fullName evidence="1">Uncharacterized protein</fullName>
    </submittedName>
</protein>
<dbReference type="EMBL" id="JALAOH010000099">
    <property type="protein sequence ID" value="MCY8318885.1"/>
    <property type="molecule type" value="Genomic_DNA"/>
</dbReference>
<organism evidence="1 2">
    <name type="scientific">Bacillus vallismortis</name>
    <dbReference type="NCBI Taxonomy" id="72361"/>
    <lineage>
        <taxon>Bacteria</taxon>
        <taxon>Bacillati</taxon>
        <taxon>Bacillota</taxon>
        <taxon>Bacilli</taxon>
        <taxon>Bacillales</taxon>
        <taxon>Bacillaceae</taxon>
        <taxon>Bacillus</taxon>
    </lineage>
</organism>
<name>A0AAP3CNY5_BACVA</name>
<dbReference type="Proteomes" id="UP001067121">
    <property type="component" value="Unassembled WGS sequence"/>
</dbReference>
<evidence type="ECO:0000313" key="1">
    <source>
        <dbReference type="EMBL" id="MCY8318885.1"/>
    </source>
</evidence>
<reference evidence="1" key="1">
    <citation type="submission" date="2022-02" db="EMBL/GenBank/DDBJ databases">
        <title>Crop Bioprotection Bacillus Genome Sequencing.</title>
        <authorList>
            <person name="Dunlap C."/>
        </authorList>
    </citation>
    <scope>NUCLEOTIDE SEQUENCE</scope>
    <source>
        <strain evidence="1">98-1</strain>
    </source>
</reference>
<proteinExistence type="predicted"/>
<dbReference type="RefSeq" id="WP_129550729.1">
    <property type="nucleotide sequence ID" value="NZ_CP026362.1"/>
</dbReference>
<comment type="caution">
    <text evidence="1">The sequence shown here is derived from an EMBL/GenBank/DDBJ whole genome shotgun (WGS) entry which is preliminary data.</text>
</comment>
<evidence type="ECO:0000313" key="2">
    <source>
        <dbReference type="Proteomes" id="UP001067121"/>
    </source>
</evidence>
<dbReference type="AlphaFoldDB" id="A0AAP3CNY5"/>
<accession>A0AAP3CNY5</accession>
<sequence>MNKIKLNYKVGTALRELIKTIGKAELYKFENLLCHYKHSNKYEGETQKQISILVDFVRNSEKNRITYYNALSNDFTVLEEEKDYRGEPTYDFYKNEGAAIFIKGKMVYGIHPDNLHNNLKALENGDLKIKWWQNWLRVNSN</sequence>
<gene>
    <name evidence="1" type="ORF">MOC71_19675</name>
</gene>